<accession>A0A2U1F9W9</accession>
<dbReference type="Proteomes" id="UP000245639">
    <property type="component" value="Unassembled WGS sequence"/>
</dbReference>
<keyword evidence="3" id="KW-1185">Reference proteome</keyword>
<evidence type="ECO:0000313" key="2">
    <source>
        <dbReference type="EMBL" id="PVZ08982.1"/>
    </source>
</evidence>
<dbReference type="EMBL" id="QEKW01000007">
    <property type="protein sequence ID" value="PVZ08982.1"/>
    <property type="molecule type" value="Genomic_DNA"/>
</dbReference>
<dbReference type="AlphaFoldDB" id="A0A2U1F9W9"/>
<protein>
    <submittedName>
        <fullName evidence="2">SnoaL-like protein</fullName>
    </submittedName>
</protein>
<proteinExistence type="predicted"/>
<gene>
    <name evidence="2" type="ORF">C8D89_107144</name>
</gene>
<evidence type="ECO:0000313" key="3">
    <source>
        <dbReference type="Proteomes" id="UP000245639"/>
    </source>
</evidence>
<dbReference type="InterPro" id="IPR037401">
    <property type="entry name" value="SnoaL-like"/>
</dbReference>
<dbReference type="Gene3D" id="3.10.450.50">
    <property type="match status" value="1"/>
</dbReference>
<dbReference type="Pfam" id="PF13474">
    <property type="entry name" value="SnoaL_3"/>
    <property type="match status" value="1"/>
</dbReference>
<feature type="domain" description="SnoaL-like" evidence="1">
    <location>
        <begin position="4"/>
        <end position="55"/>
    </location>
</feature>
<evidence type="ECO:0000259" key="1">
    <source>
        <dbReference type="Pfam" id="PF13474"/>
    </source>
</evidence>
<dbReference type="SUPFAM" id="SSF54427">
    <property type="entry name" value="NTF2-like"/>
    <property type="match status" value="1"/>
</dbReference>
<sequence>MLTDGDLAVVHGLTRLTARPVGEPEPLTLWFRSTYALRRVDDAWRIVHQHQSVPFHMDGSFRAAIELGPG</sequence>
<organism evidence="2 3">
    <name type="scientific">Actinomycetospora cinnamomea</name>
    <dbReference type="NCBI Taxonomy" id="663609"/>
    <lineage>
        <taxon>Bacteria</taxon>
        <taxon>Bacillati</taxon>
        <taxon>Actinomycetota</taxon>
        <taxon>Actinomycetes</taxon>
        <taxon>Pseudonocardiales</taxon>
        <taxon>Pseudonocardiaceae</taxon>
        <taxon>Actinomycetospora</taxon>
    </lineage>
</organism>
<comment type="caution">
    <text evidence="2">The sequence shown here is derived from an EMBL/GenBank/DDBJ whole genome shotgun (WGS) entry which is preliminary data.</text>
</comment>
<name>A0A2U1F9W9_9PSEU</name>
<reference evidence="2 3" key="1">
    <citation type="submission" date="2018-04" db="EMBL/GenBank/DDBJ databases">
        <title>Genomic Encyclopedia of Type Strains, Phase IV (KMG-IV): sequencing the most valuable type-strain genomes for metagenomic binning, comparative biology and taxonomic classification.</title>
        <authorList>
            <person name="Goeker M."/>
        </authorList>
    </citation>
    <scope>NUCLEOTIDE SEQUENCE [LARGE SCALE GENOMIC DNA]</scope>
    <source>
        <strain evidence="2 3">DSM 45771</strain>
    </source>
</reference>
<dbReference type="InterPro" id="IPR032710">
    <property type="entry name" value="NTF2-like_dom_sf"/>
</dbReference>